<sequence>MVPMQQQQQQQQQPGFPIVPVMQPNMQGMMGMNFGGQMPPGAMPMQGGMAIGMQTPGMQFLGQPQFMGMRPAGPQYTADMQKQMAEEHQKRLEQQQKMLEEDRKRRQFEEQKQKLRLLSSVKPKTGEKSRDDALEAIKGNLDGFSRDAKMHPTPSSQTKKPDSSPSHPSVTTHSLPPALSEDNDEFSDFQGPVDASPSFTQPPSSSTSSTFGLSSQSSFPSSQSLPQSLPASVSIPPASQHSAVNTSSQSTFQGPSLEEKLFSSYDLTADKTAQVSFKSKQSLSEIGPRAKVSAQFQSSTKARNWAAAPEDLSSVFAAEKQHDAPVAAFSVPSSAADSSFQTSSDAGVGVYPQQEHIQPMLPAWVYNDSLVPEMFKKVLEFTMTPAGIDTAKLYPILMSSGLPREALGQIWASANRTTPGMLTKEELYTVLALIGVAQSGLPAMNVEILGQFPSPPMPNLPALAMAMAPVIPQHQQSMMAQPPVSMAMPSPAPPVMAMTPAAPAQQPANTNFIASFPPTQGTKADDDDFQDFQEAPKAGAGDQAFTEFQGESGGSFPTFCPCSTPAMLTPVSGSSSASLTSSDKYAVFKQLSVDQPAETAANTSGSWYIHLKKGEVFADFKSVSTDDGFTDFKTADSVSPLDPSEQAKIFQPAFSSAFPNSQSLQQLPQQQQQQQQQPAVSLSQPKNPLNMADLDLFSSIAPSVPAPTETKPSTFPSISVPPSLVLLPSGPKPPGAGSDDFGDFALFGSSSDAAQASVTATGGTAAVTQDDFADFMAFGSSGGDAGGSFSSLKKKTLVDKVAAFKQAKEDSASVKSLDLPSIGGSSVGKDDSEDALSVQLDMKLSDMGDLASGDLKHVMSDSSLDLPGLSAHQPPATEGDDMKFDPFGTSAISTLTSYDWSDREECLPVEVGKLQRLEGASVPSLIQTHTKEQSVGSSESITSSSLAKITTYFPTEDGSSAEDKFEAFADFGSGEPGGVDDEDDFGDFASTVSEKSDSPAATAEVGSEGNQSEVSDEFGAFQGDKPKFGKSDFLKASTQTKVKSSEEMIKNELATFDLSVQGSHKRSHSLGEKEIGRSPPSPAPEQPFRDRSNTLSEKPALPVIRDKYKDLTGEVEESERYAYEWQRCLESAMEVITKANNTLNSISSSSVCTEVIQSAQGMEYLLGVVEVYRVTRRVELGIKATAVSSEKLQQLLKDISRVWNNLIGFMSLAKLAPDESSLDFSSCILRHGIKNAKELACGVCLLNVDARSKAFNSETDNFKLLYGGHQYHASCANFWINCVEPKPPGLILPDLL</sequence>
<dbReference type="Ensembl" id="ENSENLT00000005508.1">
    <property type="protein sequence ID" value="ENSENLP00000005244.1"/>
    <property type="gene ID" value="ENSENLG00000002389.1"/>
</dbReference>
<feature type="compositionally biased region" description="Low complexity" evidence="1">
    <location>
        <begin position="661"/>
        <end position="685"/>
    </location>
</feature>
<dbReference type="CDD" id="cd00052">
    <property type="entry name" value="EH"/>
    <property type="match status" value="1"/>
</dbReference>
<reference evidence="3" key="2">
    <citation type="submission" date="2025-08" db="UniProtKB">
        <authorList>
            <consortium name="Ensembl"/>
        </authorList>
    </citation>
    <scope>IDENTIFICATION</scope>
</reference>
<feature type="domain" description="EH" evidence="2">
    <location>
        <begin position="367"/>
        <end position="458"/>
    </location>
</feature>
<feature type="region of interest" description="Disordered" evidence="1">
    <location>
        <begin position="80"/>
        <end position="255"/>
    </location>
</feature>
<dbReference type="PANTHER" id="PTHR15463">
    <property type="entry name" value="AP1 GAMMA SUBUNIT BINDING PROTEIN 1"/>
    <property type="match status" value="1"/>
</dbReference>
<dbReference type="InterPro" id="IPR039656">
    <property type="entry name" value="SYNRG"/>
</dbReference>
<gene>
    <name evidence="3" type="primary">synrg</name>
</gene>
<organism evidence="3 4">
    <name type="scientific">Echeneis naucrates</name>
    <name type="common">Live sharksucker</name>
    <dbReference type="NCBI Taxonomy" id="173247"/>
    <lineage>
        <taxon>Eukaryota</taxon>
        <taxon>Metazoa</taxon>
        <taxon>Chordata</taxon>
        <taxon>Craniata</taxon>
        <taxon>Vertebrata</taxon>
        <taxon>Euteleostomi</taxon>
        <taxon>Actinopterygii</taxon>
        <taxon>Neopterygii</taxon>
        <taxon>Teleostei</taxon>
        <taxon>Neoteleostei</taxon>
        <taxon>Acanthomorphata</taxon>
        <taxon>Carangaria</taxon>
        <taxon>Carangiformes</taxon>
        <taxon>Echeneidae</taxon>
        <taxon>Echeneis</taxon>
    </lineage>
</organism>
<dbReference type="InterPro" id="IPR000261">
    <property type="entry name" value="EH_dom"/>
</dbReference>
<proteinExistence type="predicted"/>
<feature type="compositionally biased region" description="Low complexity" evidence="1">
    <location>
        <begin position="196"/>
        <end position="230"/>
    </location>
</feature>
<evidence type="ECO:0000259" key="2">
    <source>
        <dbReference type="PROSITE" id="PS50031"/>
    </source>
</evidence>
<feature type="region of interest" description="Disordered" evidence="1">
    <location>
        <begin position="660"/>
        <end position="686"/>
    </location>
</feature>
<feature type="compositionally biased region" description="Basic and acidic residues" evidence="1">
    <location>
        <begin position="84"/>
        <end position="113"/>
    </location>
</feature>
<dbReference type="Proteomes" id="UP000472264">
    <property type="component" value="Chromosome 13"/>
</dbReference>
<name>A0A665T6A8_ECHNA</name>
<feature type="region of interest" description="Disordered" evidence="1">
    <location>
        <begin position="969"/>
        <end position="1022"/>
    </location>
</feature>
<dbReference type="Gene3D" id="1.10.238.10">
    <property type="entry name" value="EF-hand"/>
    <property type="match status" value="1"/>
</dbReference>
<dbReference type="Pfam" id="PF12763">
    <property type="entry name" value="EH"/>
    <property type="match status" value="1"/>
</dbReference>
<dbReference type="InterPro" id="IPR059024">
    <property type="entry name" value="SYNRG_C"/>
</dbReference>
<feature type="compositionally biased region" description="Basic and acidic residues" evidence="1">
    <location>
        <begin position="124"/>
        <end position="135"/>
    </location>
</feature>
<dbReference type="PANTHER" id="PTHR15463:SF2">
    <property type="entry name" value="SYNERGIN GAMMA"/>
    <property type="match status" value="1"/>
</dbReference>
<accession>A0A665T6A8</accession>
<keyword evidence="4" id="KW-1185">Reference proteome</keyword>
<evidence type="ECO:0000256" key="1">
    <source>
        <dbReference type="SAM" id="MobiDB-lite"/>
    </source>
</evidence>
<evidence type="ECO:0000313" key="4">
    <source>
        <dbReference type="Proteomes" id="UP000472264"/>
    </source>
</evidence>
<dbReference type="GO" id="GO:0030130">
    <property type="term" value="C:clathrin coat of trans-Golgi network vesicle"/>
    <property type="evidence" value="ECO:0007669"/>
    <property type="project" value="TreeGrafter"/>
</dbReference>
<feature type="region of interest" description="Disordered" evidence="1">
    <location>
        <begin position="1060"/>
        <end position="1096"/>
    </location>
</feature>
<dbReference type="SUPFAM" id="SSF47473">
    <property type="entry name" value="EF-hand"/>
    <property type="match status" value="1"/>
</dbReference>
<reference evidence="3" key="1">
    <citation type="submission" date="2021-04" db="EMBL/GenBank/DDBJ databases">
        <authorList>
            <consortium name="Wellcome Sanger Institute Data Sharing"/>
        </authorList>
    </citation>
    <scope>NUCLEOTIDE SEQUENCE [LARGE SCALE GENOMIC DNA]</scope>
</reference>
<reference evidence="3" key="3">
    <citation type="submission" date="2025-09" db="UniProtKB">
        <authorList>
            <consortium name="Ensembl"/>
        </authorList>
    </citation>
    <scope>IDENTIFICATION</scope>
</reference>
<evidence type="ECO:0000313" key="3">
    <source>
        <dbReference type="Ensembl" id="ENSENLP00000005244.1"/>
    </source>
</evidence>
<protein>
    <recommendedName>
        <fullName evidence="2">EH domain-containing protein</fullName>
    </recommendedName>
</protein>
<dbReference type="Pfam" id="PF25999">
    <property type="entry name" value="SYNRG_C"/>
    <property type="match status" value="1"/>
</dbReference>
<dbReference type="PROSITE" id="PS50031">
    <property type="entry name" value="EH"/>
    <property type="match status" value="1"/>
</dbReference>
<feature type="compositionally biased region" description="Low complexity" evidence="1">
    <location>
        <begin position="163"/>
        <end position="177"/>
    </location>
</feature>
<dbReference type="InterPro" id="IPR011992">
    <property type="entry name" value="EF-hand-dom_pair"/>
</dbReference>
<feature type="compositionally biased region" description="Polar residues" evidence="1">
    <location>
        <begin position="237"/>
        <end position="254"/>
    </location>
</feature>